<dbReference type="EMBL" id="JBHMCY010000059">
    <property type="protein sequence ID" value="MFB9466048.1"/>
    <property type="molecule type" value="Genomic_DNA"/>
</dbReference>
<dbReference type="Proteomes" id="UP001589709">
    <property type="component" value="Unassembled WGS sequence"/>
</dbReference>
<dbReference type="RefSeq" id="WP_381348864.1">
    <property type="nucleotide sequence ID" value="NZ_JBHMCY010000059.1"/>
</dbReference>
<sequence length="59" mass="5909">MDSATRTRSTSRGRTAGAFGAAALLLAGCGGGGGEPTSHPTRDTTVEAAVGERFTLTVR</sequence>
<protein>
    <submittedName>
        <fullName evidence="1">Uncharacterized protein</fullName>
    </submittedName>
</protein>
<evidence type="ECO:0000313" key="1">
    <source>
        <dbReference type="EMBL" id="MFB9466048.1"/>
    </source>
</evidence>
<accession>A0ABV5N6Y2</accession>
<keyword evidence="2" id="KW-1185">Reference proteome</keyword>
<dbReference type="PROSITE" id="PS51257">
    <property type="entry name" value="PROKAR_LIPOPROTEIN"/>
    <property type="match status" value="1"/>
</dbReference>
<evidence type="ECO:0000313" key="2">
    <source>
        <dbReference type="Proteomes" id="UP001589709"/>
    </source>
</evidence>
<proteinExistence type="predicted"/>
<reference evidence="1 2" key="1">
    <citation type="submission" date="2024-09" db="EMBL/GenBank/DDBJ databases">
        <authorList>
            <person name="Sun Q."/>
            <person name="Mori K."/>
        </authorList>
    </citation>
    <scope>NUCLEOTIDE SEQUENCE [LARGE SCALE GENOMIC DNA]</scope>
    <source>
        <strain evidence="1 2">JCM 6917</strain>
    </source>
</reference>
<gene>
    <name evidence="1" type="ORF">ACFF45_25895</name>
</gene>
<comment type="caution">
    <text evidence="1">The sequence shown here is derived from an EMBL/GenBank/DDBJ whole genome shotgun (WGS) entry which is preliminary data.</text>
</comment>
<organism evidence="1 2">
    <name type="scientific">Streptomyces cinereospinus</name>
    <dbReference type="NCBI Taxonomy" id="285561"/>
    <lineage>
        <taxon>Bacteria</taxon>
        <taxon>Bacillati</taxon>
        <taxon>Actinomycetota</taxon>
        <taxon>Actinomycetes</taxon>
        <taxon>Kitasatosporales</taxon>
        <taxon>Streptomycetaceae</taxon>
        <taxon>Streptomyces</taxon>
    </lineage>
</organism>
<name>A0ABV5N6Y2_9ACTN</name>